<keyword evidence="2" id="KW-0813">Transport</keyword>
<proteinExistence type="predicted"/>
<dbReference type="GO" id="GO:0015293">
    <property type="term" value="F:symporter activity"/>
    <property type="evidence" value="ECO:0007669"/>
    <property type="project" value="InterPro"/>
</dbReference>
<name>A0A4Y9VV19_9PROT</name>
<accession>A0A4Y9VV19</accession>
<comment type="subcellular location">
    <subcellularLocation>
        <location evidence="1">Membrane</location>
        <topology evidence="1">Multi-pass membrane protein</topology>
    </subcellularLocation>
</comment>
<gene>
    <name evidence="7" type="ORF">C3Y98_03390</name>
</gene>
<feature type="transmembrane region" description="Helical" evidence="6">
    <location>
        <begin position="332"/>
        <end position="352"/>
    </location>
</feature>
<dbReference type="Proteomes" id="UP000297706">
    <property type="component" value="Unassembled WGS sequence"/>
</dbReference>
<reference evidence="7 8" key="1">
    <citation type="submission" date="2018-02" db="EMBL/GenBank/DDBJ databases">
        <title>A novel lanthanide dependent methylotroph, Methylotenera sp. La3113.</title>
        <authorList>
            <person name="Lv H."/>
            <person name="Tani A."/>
        </authorList>
    </citation>
    <scope>NUCLEOTIDE SEQUENCE [LARGE SCALE GENOMIC DNA]</scope>
    <source>
        <strain evidence="7 8">La3113</strain>
    </source>
</reference>
<dbReference type="PANTHER" id="PTHR11958:SF63">
    <property type="entry name" value="AMINO ACID TRANSPORTER"/>
    <property type="match status" value="1"/>
</dbReference>
<comment type="caution">
    <text evidence="7">The sequence shown here is derived from an EMBL/GenBank/DDBJ whole genome shotgun (WGS) entry which is preliminary data.</text>
</comment>
<feature type="transmembrane region" description="Helical" evidence="6">
    <location>
        <begin position="84"/>
        <end position="106"/>
    </location>
</feature>
<dbReference type="PRINTS" id="PR00173">
    <property type="entry name" value="EDTRNSPORT"/>
</dbReference>
<dbReference type="Pfam" id="PF00375">
    <property type="entry name" value="SDF"/>
    <property type="match status" value="1"/>
</dbReference>
<evidence type="ECO:0000313" key="7">
    <source>
        <dbReference type="EMBL" id="TFW72658.1"/>
    </source>
</evidence>
<dbReference type="InterPro" id="IPR050746">
    <property type="entry name" value="DAACS"/>
</dbReference>
<keyword evidence="4 6" id="KW-1133">Transmembrane helix</keyword>
<dbReference type="Gene3D" id="1.10.3860.10">
    <property type="entry name" value="Sodium:dicarboxylate symporter"/>
    <property type="match status" value="1"/>
</dbReference>
<evidence type="ECO:0000313" key="8">
    <source>
        <dbReference type="Proteomes" id="UP000297706"/>
    </source>
</evidence>
<organism evidence="7 8">
    <name type="scientific">Methylotenera oryzisoli</name>
    <dbReference type="NCBI Taxonomy" id="2080758"/>
    <lineage>
        <taxon>Bacteria</taxon>
        <taxon>Pseudomonadati</taxon>
        <taxon>Pseudomonadota</taxon>
        <taxon>Betaproteobacteria</taxon>
        <taxon>Nitrosomonadales</taxon>
        <taxon>Methylophilaceae</taxon>
        <taxon>Methylotenera</taxon>
    </lineage>
</organism>
<dbReference type="PANTHER" id="PTHR11958">
    <property type="entry name" value="SODIUM/DICARBOXYLATE SYMPORTER-RELATED"/>
    <property type="match status" value="1"/>
</dbReference>
<evidence type="ECO:0000256" key="5">
    <source>
        <dbReference type="ARBA" id="ARBA00023136"/>
    </source>
</evidence>
<feature type="transmembrane region" description="Helical" evidence="6">
    <location>
        <begin position="227"/>
        <end position="250"/>
    </location>
</feature>
<dbReference type="GO" id="GO:0016020">
    <property type="term" value="C:membrane"/>
    <property type="evidence" value="ECO:0007669"/>
    <property type="project" value="UniProtKB-SubCell"/>
</dbReference>
<feature type="transmembrane region" description="Helical" evidence="6">
    <location>
        <begin position="295"/>
        <end position="326"/>
    </location>
</feature>
<feature type="transmembrane region" description="Helical" evidence="6">
    <location>
        <begin position="134"/>
        <end position="150"/>
    </location>
</feature>
<keyword evidence="3 6" id="KW-0812">Transmembrane</keyword>
<dbReference type="RefSeq" id="WP_135276688.1">
    <property type="nucleotide sequence ID" value="NZ_PQVH01000005.1"/>
</dbReference>
<dbReference type="AlphaFoldDB" id="A0A4Y9VV19"/>
<evidence type="ECO:0000256" key="6">
    <source>
        <dbReference type="SAM" id="Phobius"/>
    </source>
</evidence>
<feature type="transmembrane region" description="Helical" evidence="6">
    <location>
        <begin position="155"/>
        <end position="173"/>
    </location>
</feature>
<evidence type="ECO:0000256" key="2">
    <source>
        <dbReference type="ARBA" id="ARBA00022448"/>
    </source>
</evidence>
<feature type="transmembrane region" description="Helical" evidence="6">
    <location>
        <begin position="6"/>
        <end position="24"/>
    </location>
</feature>
<dbReference type="EMBL" id="PQVH01000005">
    <property type="protein sequence ID" value="TFW72658.1"/>
    <property type="molecule type" value="Genomic_DNA"/>
</dbReference>
<keyword evidence="5 6" id="KW-0472">Membrane</keyword>
<dbReference type="OrthoDB" id="9766690at2"/>
<keyword evidence="8" id="KW-1185">Reference proteome</keyword>
<dbReference type="InterPro" id="IPR001991">
    <property type="entry name" value="Na-dicarboxylate_symporter"/>
</dbReference>
<feature type="transmembrane region" description="Helical" evidence="6">
    <location>
        <begin position="193"/>
        <end position="215"/>
    </location>
</feature>
<evidence type="ECO:0000256" key="1">
    <source>
        <dbReference type="ARBA" id="ARBA00004141"/>
    </source>
</evidence>
<dbReference type="SUPFAM" id="SSF118215">
    <property type="entry name" value="Proton glutamate symport protein"/>
    <property type="match status" value="1"/>
</dbReference>
<dbReference type="InterPro" id="IPR036458">
    <property type="entry name" value="Na:dicarbo_symporter_sf"/>
</dbReference>
<feature type="transmembrane region" description="Helical" evidence="6">
    <location>
        <begin position="55"/>
        <end position="72"/>
    </location>
</feature>
<evidence type="ECO:0000256" key="3">
    <source>
        <dbReference type="ARBA" id="ARBA00022692"/>
    </source>
</evidence>
<sequence length="412" mass="44114">MKWPSLNLQILLASIIGVALGFYFQALGTQHALVQGGVYGAGLVGTLFIDLLKMILVPLVFCSISVGVANLRQHQQMHKVWVSTMLYFVTTMMIAISLGLLAANYFGPGSGMHVAMFQDAMHGFEAKQLPLPEYFAQFLHGLFVNPFAALAKGDVLALVMFALILGVALVVGGERFNHLRTLLQEVLDVTMLIVGWVMYLAPLGIMALLVKLVAVQDIAILHTLAKFAAVVVGITLLHGVVVLPLLLYLVTGKSPLWFFRGSREALLTAFATSSSTATLPVTMRSTLQMQVKPEIAGFVVPLGATINMDGTALYEAIAAIFIANLMGVELSLVQQMIVFFTAMIAAMGAPGIPSAGMVTMVMVLQSVGLPAEAIAILLPIDRLLDTVRTSVNVQGDIIGSLIVQKLTMDAPH</sequence>
<protein>
    <submittedName>
        <fullName evidence="7">Dicarboxylate/amino acid:cation symporter</fullName>
    </submittedName>
</protein>
<evidence type="ECO:0000256" key="4">
    <source>
        <dbReference type="ARBA" id="ARBA00022989"/>
    </source>
</evidence>